<comment type="caution">
    <text evidence="2">The sequence shown here is derived from an EMBL/GenBank/DDBJ whole genome shotgun (WGS) entry which is preliminary data.</text>
</comment>
<feature type="transmembrane region" description="Helical" evidence="1">
    <location>
        <begin position="85"/>
        <end position="104"/>
    </location>
</feature>
<name>A0ABN3V325_9PSEU</name>
<dbReference type="EMBL" id="BAAAUX010000002">
    <property type="protein sequence ID" value="GAA2775198.1"/>
    <property type="molecule type" value="Genomic_DNA"/>
</dbReference>
<gene>
    <name evidence="2" type="ORF">GCM10010470_04100</name>
</gene>
<organism evidence="2 3">
    <name type="scientific">Saccharopolyspora taberi</name>
    <dbReference type="NCBI Taxonomy" id="60895"/>
    <lineage>
        <taxon>Bacteria</taxon>
        <taxon>Bacillati</taxon>
        <taxon>Actinomycetota</taxon>
        <taxon>Actinomycetes</taxon>
        <taxon>Pseudonocardiales</taxon>
        <taxon>Pseudonocardiaceae</taxon>
        <taxon>Saccharopolyspora</taxon>
    </lineage>
</organism>
<reference evidence="2 3" key="1">
    <citation type="journal article" date="2019" name="Int. J. Syst. Evol. Microbiol.">
        <title>The Global Catalogue of Microorganisms (GCM) 10K type strain sequencing project: providing services to taxonomists for standard genome sequencing and annotation.</title>
        <authorList>
            <consortium name="The Broad Institute Genomics Platform"/>
            <consortium name="The Broad Institute Genome Sequencing Center for Infectious Disease"/>
            <person name="Wu L."/>
            <person name="Ma J."/>
        </authorList>
    </citation>
    <scope>NUCLEOTIDE SEQUENCE [LARGE SCALE GENOMIC DNA]</scope>
    <source>
        <strain evidence="2 3">JCM 9383</strain>
    </source>
</reference>
<keyword evidence="1" id="KW-0812">Transmembrane</keyword>
<protein>
    <submittedName>
        <fullName evidence="2">Uncharacterized protein</fullName>
    </submittedName>
</protein>
<evidence type="ECO:0000313" key="2">
    <source>
        <dbReference type="EMBL" id="GAA2775198.1"/>
    </source>
</evidence>
<sequence length="181" mass="19413">MTRSSLVFGTDSTVAERVLVFVAAATGLAIWIPTALGEPWPWWLWLVGAVVVFDLTGGVVSLGLDAAKRFHRTPPPEPRTRIQRLLHDKVGFAAVHVQPIAVGLLFGGPWWWGLLWYGWALAGVLLVGRVPAHLARPVGLLVLLAGLMTAPAVPAPAGFGWLPAVLLLKLVVGHAVPEQPR</sequence>
<feature type="transmembrane region" description="Helical" evidence="1">
    <location>
        <begin position="42"/>
        <end position="64"/>
    </location>
</feature>
<keyword evidence="1" id="KW-1133">Transmembrane helix</keyword>
<keyword evidence="3" id="KW-1185">Reference proteome</keyword>
<evidence type="ECO:0000256" key="1">
    <source>
        <dbReference type="SAM" id="Phobius"/>
    </source>
</evidence>
<feature type="transmembrane region" description="Helical" evidence="1">
    <location>
        <begin position="18"/>
        <end position="36"/>
    </location>
</feature>
<proteinExistence type="predicted"/>
<dbReference type="RefSeq" id="WP_344677584.1">
    <property type="nucleotide sequence ID" value="NZ_BAAAUX010000002.1"/>
</dbReference>
<evidence type="ECO:0000313" key="3">
    <source>
        <dbReference type="Proteomes" id="UP001500979"/>
    </source>
</evidence>
<dbReference type="Proteomes" id="UP001500979">
    <property type="component" value="Unassembled WGS sequence"/>
</dbReference>
<keyword evidence="1" id="KW-0472">Membrane</keyword>
<accession>A0ABN3V325</accession>
<feature type="transmembrane region" description="Helical" evidence="1">
    <location>
        <begin position="134"/>
        <end position="153"/>
    </location>
</feature>
<feature type="transmembrane region" description="Helical" evidence="1">
    <location>
        <begin position="110"/>
        <end position="127"/>
    </location>
</feature>